<dbReference type="OrthoDB" id="5988231at2759"/>
<evidence type="ECO:0000256" key="4">
    <source>
        <dbReference type="ARBA" id="ARBA00022989"/>
    </source>
</evidence>
<keyword evidence="5" id="KW-0472">Membrane</keyword>
<keyword evidence="3" id="KW-0732">Signal</keyword>
<evidence type="ECO:0000313" key="7">
    <source>
        <dbReference type="Proteomes" id="UP001152795"/>
    </source>
</evidence>
<dbReference type="AlphaFoldDB" id="A0A6S7JM22"/>
<evidence type="ECO:0000256" key="3">
    <source>
        <dbReference type="ARBA" id="ARBA00022729"/>
    </source>
</evidence>
<evidence type="ECO:0000256" key="2">
    <source>
        <dbReference type="ARBA" id="ARBA00022692"/>
    </source>
</evidence>
<protein>
    <submittedName>
        <fullName evidence="6">Uncharacterized protein</fullName>
    </submittedName>
</protein>
<gene>
    <name evidence="6" type="ORF">PACLA_8A042539</name>
</gene>
<proteinExistence type="predicted"/>
<accession>A0A6S7JM22</accession>
<organism evidence="6 7">
    <name type="scientific">Paramuricea clavata</name>
    <name type="common">Red gorgonian</name>
    <name type="synonym">Violescent sea-whip</name>
    <dbReference type="NCBI Taxonomy" id="317549"/>
    <lineage>
        <taxon>Eukaryota</taxon>
        <taxon>Metazoa</taxon>
        <taxon>Cnidaria</taxon>
        <taxon>Anthozoa</taxon>
        <taxon>Octocorallia</taxon>
        <taxon>Malacalcyonacea</taxon>
        <taxon>Plexauridae</taxon>
        <taxon>Paramuricea</taxon>
    </lineage>
</organism>
<dbReference type="GO" id="GO:0016020">
    <property type="term" value="C:membrane"/>
    <property type="evidence" value="ECO:0007669"/>
    <property type="project" value="UniProtKB-SubCell"/>
</dbReference>
<dbReference type="PANTHER" id="PTHR16059:SF25">
    <property type="entry name" value="LYSOZYME"/>
    <property type="match status" value="1"/>
</dbReference>
<feature type="non-terminal residue" evidence="6">
    <location>
        <position position="234"/>
    </location>
</feature>
<keyword evidence="2" id="KW-0812">Transmembrane</keyword>
<keyword evidence="7" id="KW-1185">Reference proteome</keyword>
<evidence type="ECO:0000313" key="6">
    <source>
        <dbReference type="EMBL" id="CAB4031204.1"/>
    </source>
</evidence>
<name>A0A6S7JM22_PARCT</name>
<evidence type="ECO:0000256" key="1">
    <source>
        <dbReference type="ARBA" id="ARBA00004167"/>
    </source>
</evidence>
<evidence type="ECO:0000256" key="5">
    <source>
        <dbReference type="ARBA" id="ARBA00023136"/>
    </source>
</evidence>
<comment type="subcellular location">
    <subcellularLocation>
        <location evidence="1">Membrane</location>
        <topology evidence="1">Single-pass membrane protein</topology>
    </subcellularLocation>
</comment>
<reference evidence="6" key="1">
    <citation type="submission" date="2020-04" db="EMBL/GenBank/DDBJ databases">
        <authorList>
            <person name="Alioto T."/>
            <person name="Alioto T."/>
            <person name="Gomez Garrido J."/>
        </authorList>
    </citation>
    <scope>NUCLEOTIDE SEQUENCE</scope>
    <source>
        <strain evidence="6">A484AB</strain>
    </source>
</reference>
<dbReference type="EMBL" id="CACRXK020017437">
    <property type="protein sequence ID" value="CAB4031204.1"/>
    <property type="molecule type" value="Genomic_DNA"/>
</dbReference>
<dbReference type="PANTHER" id="PTHR16059">
    <property type="entry name" value="ANTHRAX TOXIN RECEPTOR"/>
    <property type="match status" value="1"/>
</dbReference>
<comment type="caution">
    <text evidence="6">The sequence shown here is derived from an EMBL/GenBank/DDBJ whole genome shotgun (WGS) entry which is preliminary data.</text>
</comment>
<sequence>MKSYFVVSTLCIFALYCEFSNADEIEECPEFKPVGCFKDRSRSKNRALGRLLITDRDRSDKKRYSGKDIDWFNYGVYIHDLACRCAKFAKEKGFSHFGLQFYGECWSGPTAGITYLKYGESAQCANEYFGACEDPDEGACIGRANANFVYQLSVTPRKLLNSLQTKHGYNALLFVFVRVLKFSSIARLLKTLVCEPCLAKASPSGPRFTGLGWQELSGMRTPTIQDRQAFQPFQ</sequence>
<keyword evidence="4" id="KW-1133">Transmembrane helix</keyword>
<dbReference type="Proteomes" id="UP001152795">
    <property type="component" value="Unassembled WGS sequence"/>
</dbReference>